<gene>
    <name evidence="1" type="ORF">ALC57_09492</name>
</gene>
<dbReference type="Proteomes" id="UP000078492">
    <property type="component" value="Unassembled WGS sequence"/>
</dbReference>
<accession>A0A151J592</accession>
<keyword evidence="2" id="KW-1185">Reference proteome</keyword>
<proteinExistence type="predicted"/>
<evidence type="ECO:0008006" key="3">
    <source>
        <dbReference type="Google" id="ProtNLM"/>
    </source>
</evidence>
<dbReference type="EMBL" id="KQ980026">
    <property type="protein sequence ID" value="KYN18198.1"/>
    <property type="molecule type" value="Genomic_DNA"/>
</dbReference>
<protein>
    <recommendedName>
        <fullName evidence="3">Reverse transcriptase domain-containing protein</fullName>
    </recommendedName>
</protein>
<dbReference type="AlphaFoldDB" id="A0A151J592"/>
<reference evidence="1 2" key="1">
    <citation type="submission" date="2015-09" db="EMBL/GenBank/DDBJ databases">
        <title>Trachymyrmex cornetzi WGS genome.</title>
        <authorList>
            <person name="Nygaard S."/>
            <person name="Hu H."/>
            <person name="Boomsma J."/>
            <person name="Zhang G."/>
        </authorList>
    </citation>
    <scope>NUCLEOTIDE SEQUENCE [LARGE SCALE GENOMIC DNA]</scope>
    <source>
        <strain evidence="1">Tcor2-1</strain>
        <tissue evidence="1">Whole body</tissue>
    </source>
</reference>
<evidence type="ECO:0000313" key="2">
    <source>
        <dbReference type="Proteomes" id="UP000078492"/>
    </source>
</evidence>
<name>A0A151J592_9HYME</name>
<organism evidence="1 2">
    <name type="scientific">Trachymyrmex cornetzi</name>
    <dbReference type="NCBI Taxonomy" id="471704"/>
    <lineage>
        <taxon>Eukaryota</taxon>
        <taxon>Metazoa</taxon>
        <taxon>Ecdysozoa</taxon>
        <taxon>Arthropoda</taxon>
        <taxon>Hexapoda</taxon>
        <taxon>Insecta</taxon>
        <taxon>Pterygota</taxon>
        <taxon>Neoptera</taxon>
        <taxon>Endopterygota</taxon>
        <taxon>Hymenoptera</taxon>
        <taxon>Apocrita</taxon>
        <taxon>Aculeata</taxon>
        <taxon>Formicoidea</taxon>
        <taxon>Formicidae</taxon>
        <taxon>Myrmicinae</taxon>
        <taxon>Trachymyrmex</taxon>
    </lineage>
</organism>
<sequence>MKCLTTSSLQLSTDNHFSYNDQFCEQTSGAIMNSPIGIPFLNVLVTKLVDTTLGHQVYRKPTHTDGYLH</sequence>
<evidence type="ECO:0000313" key="1">
    <source>
        <dbReference type="EMBL" id="KYN18198.1"/>
    </source>
</evidence>